<dbReference type="AlphaFoldDB" id="A0A5C5GB67"/>
<dbReference type="RefSeq" id="WP_197097657.1">
    <property type="nucleotide sequence ID" value="NZ_CP065915.1"/>
</dbReference>
<evidence type="ECO:0000256" key="1">
    <source>
        <dbReference type="SAM" id="MobiDB-lite"/>
    </source>
</evidence>
<keyword evidence="3" id="KW-1185">Reference proteome</keyword>
<sequence length="115" mass="12987">MAVRAAWCRPAASRREFHQGQSSMEETKAPLTEEQKMRRRAARDLGRALFRADFDTANPEATAQERKAAYKDVSRQQTKLGMRMMRRLEQSGFKLVPDPEALARMTEASAEATAA</sequence>
<protein>
    <submittedName>
        <fullName evidence="2">Uncharacterized protein</fullName>
    </submittedName>
</protein>
<evidence type="ECO:0000313" key="2">
    <source>
        <dbReference type="EMBL" id="TNY30827.1"/>
    </source>
</evidence>
<feature type="compositionally biased region" description="Basic and acidic residues" evidence="1">
    <location>
        <begin position="25"/>
        <end position="37"/>
    </location>
</feature>
<name>A0A5C5GB67_9RHOB</name>
<evidence type="ECO:0000313" key="3">
    <source>
        <dbReference type="Proteomes" id="UP000314011"/>
    </source>
</evidence>
<reference evidence="2 3" key="1">
    <citation type="submission" date="2019-06" db="EMBL/GenBank/DDBJ databases">
        <title>Genome of new Rhodobacteraceae sp. SM1903.</title>
        <authorList>
            <person name="Ren X."/>
        </authorList>
    </citation>
    <scope>NUCLEOTIDE SEQUENCE [LARGE SCALE GENOMIC DNA]</scope>
    <source>
        <strain evidence="2 3">SM1903</strain>
    </source>
</reference>
<accession>A0A5C5GB67</accession>
<dbReference type="EMBL" id="VFFF01000003">
    <property type="protein sequence ID" value="TNY30827.1"/>
    <property type="molecule type" value="Genomic_DNA"/>
</dbReference>
<feature type="region of interest" description="Disordered" evidence="1">
    <location>
        <begin position="1"/>
        <end position="37"/>
    </location>
</feature>
<comment type="caution">
    <text evidence="2">The sequence shown here is derived from an EMBL/GenBank/DDBJ whole genome shotgun (WGS) entry which is preliminary data.</text>
</comment>
<proteinExistence type="predicted"/>
<gene>
    <name evidence="2" type="ORF">FHY64_17075</name>
</gene>
<organism evidence="2 3">
    <name type="scientific">Pelagovum pacificum</name>
    <dbReference type="NCBI Taxonomy" id="2588711"/>
    <lineage>
        <taxon>Bacteria</taxon>
        <taxon>Pseudomonadati</taxon>
        <taxon>Pseudomonadota</taxon>
        <taxon>Alphaproteobacteria</taxon>
        <taxon>Rhodobacterales</taxon>
        <taxon>Paracoccaceae</taxon>
        <taxon>Pelagovum</taxon>
    </lineage>
</organism>
<dbReference type="Proteomes" id="UP000314011">
    <property type="component" value="Unassembled WGS sequence"/>
</dbReference>